<accession>A0ABR2RXV2</accession>
<proteinExistence type="predicted"/>
<reference evidence="3 4" key="1">
    <citation type="journal article" date="2024" name="G3 (Bethesda)">
        <title>Genome assembly of Hibiscus sabdariffa L. provides insights into metabolisms of medicinal natural products.</title>
        <authorList>
            <person name="Kim T."/>
        </authorList>
    </citation>
    <scope>NUCLEOTIDE SEQUENCE [LARGE SCALE GENOMIC DNA]</scope>
    <source>
        <strain evidence="3">TK-2024</strain>
        <tissue evidence="3">Old leaves</tissue>
    </source>
</reference>
<dbReference type="Pfam" id="PF14111">
    <property type="entry name" value="DUF4283"/>
    <property type="match status" value="1"/>
</dbReference>
<gene>
    <name evidence="3" type="ORF">V6N11_000818</name>
</gene>
<protein>
    <recommendedName>
        <fullName evidence="2">DUF4283 domain-containing protein</fullName>
    </recommendedName>
</protein>
<evidence type="ECO:0000259" key="2">
    <source>
        <dbReference type="Pfam" id="PF14111"/>
    </source>
</evidence>
<evidence type="ECO:0000313" key="3">
    <source>
        <dbReference type="EMBL" id="KAK9017817.1"/>
    </source>
</evidence>
<comment type="caution">
    <text evidence="3">The sequence shown here is derived from an EMBL/GenBank/DDBJ whole genome shotgun (WGS) entry which is preliminary data.</text>
</comment>
<dbReference type="Proteomes" id="UP001396334">
    <property type="component" value="Unassembled WGS sequence"/>
</dbReference>
<dbReference type="InterPro" id="IPR025558">
    <property type="entry name" value="DUF4283"/>
</dbReference>
<evidence type="ECO:0000313" key="4">
    <source>
        <dbReference type="Proteomes" id="UP001396334"/>
    </source>
</evidence>
<name>A0ABR2RXV2_9ROSI</name>
<feature type="region of interest" description="Disordered" evidence="1">
    <location>
        <begin position="1"/>
        <end position="25"/>
    </location>
</feature>
<dbReference type="EMBL" id="JBBPBN010000019">
    <property type="protein sequence ID" value="KAK9017817.1"/>
    <property type="molecule type" value="Genomic_DNA"/>
</dbReference>
<evidence type="ECO:0000256" key="1">
    <source>
        <dbReference type="SAM" id="MobiDB-lite"/>
    </source>
</evidence>
<sequence>MELKMTPLVNGDVEDGGNSGKPSQSATIISDMKISFRDMVTGNLVIQQRDNFIEDFDVELSADDVVIGRSGSILEIRFADRVHLEIDEKHSKSVIVRLLGKSIGFRALRNCIKALWMPAGEVNIIDLDNEYFMVRFALQDDYDRVLVGGPWMVYRKALAGCEDSQHLNSGVNIQFATTIVSPIHNVSYAPNSTIATESNKQQSVADNMSGLSKVRLVIAKQSDARMENAHEAVALQ</sequence>
<feature type="domain" description="DUF4283" evidence="2">
    <location>
        <begin position="87"/>
        <end position="157"/>
    </location>
</feature>
<organism evidence="3 4">
    <name type="scientific">Hibiscus sabdariffa</name>
    <name type="common">roselle</name>
    <dbReference type="NCBI Taxonomy" id="183260"/>
    <lineage>
        <taxon>Eukaryota</taxon>
        <taxon>Viridiplantae</taxon>
        <taxon>Streptophyta</taxon>
        <taxon>Embryophyta</taxon>
        <taxon>Tracheophyta</taxon>
        <taxon>Spermatophyta</taxon>
        <taxon>Magnoliopsida</taxon>
        <taxon>eudicotyledons</taxon>
        <taxon>Gunneridae</taxon>
        <taxon>Pentapetalae</taxon>
        <taxon>rosids</taxon>
        <taxon>malvids</taxon>
        <taxon>Malvales</taxon>
        <taxon>Malvaceae</taxon>
        <taxon>Malvoideae</taxon>
        <taxon>Hibiscus</taxon>
    </lineage>
</organism>
<keyword evidence="4" id="KW-1185">Reference proteome</keyword>